<dbReference type="PANTHER" id="PTHR11802">
    <property type="entry name" value="SERINE PROTEASE FAMILY S10 SERINE CARBOXYPEPTIDASE"/>
    <property type="match status" value="1"/>
</dbReference>
<evidence type="ECO:0000256" key="4">
    <source>
        <dbReference type="RuleBase" id="RU361156"/>
    </source>
</evidence>
<dbReference type="EMBL" id="JANBUO010001125">
    <property type="protein sequence ID" value="KAJ2799726.1"/>
    <property type="molecule type" value="Genomic_DNA"/>
</dbReference>
<keyword evidence="4" id="KW-0645">Protease</keyword>
<comment type="similarity">
    <text evidence="1 4">Belongs to the peptidase S10 family.</text>
</comment>
<accession>A0A9W8HYV1</accession>
<dbReference type="SUPFAM" id="SSF53474">
    <property type="entry name" value="alpha/beta-Hydrolases"/>
    <property type="match status" value="1"/>
</dbReference>
<evidence type="ECO:0000313" key="6">
    <source>
        <dbReference type="Proteomes" id="UP001140094"/>
    </source>
</evidence>
<dbReference type="GO" id="GO:0000324">
    <property type="term" value="C:fungal-type vacuole"/>
    <property type="evidence" value="ECO:0007669"/>
    <property type="project" value="TreeGrafter"/>
</dbReference>
<dbReference type="PRINTS" id="PR00724">
    <property type="entry name" value="CRBOXYPTASEC"/>
</dbReference>
<dbReference type="InterPro" id="IPR029058">
    <property type="entry name" value="AB_hydrolase_fold"/>
</dbReference>
<gene>
    <name evidence="5" type="ORF">H4R20_004322</name>
</gene>
<evidence type="ECO:0000256" key="2">
    <source>
        <dbReference type="ARBA" id="ARBA00022645"/>
    </source>
</evidence>
<dbReference type="GO" id="GO:0004185">
    <property type="term" value="F:serine-type carboxypeptidase activity"/>
    <property type="evidence" value="ECO:0007669"/>
    <property type="project" value="UniProtKB-UniRule"/>
</dbReference>
<dbReference type="InterPro" id="IPR018202">
    <property type="entry name" value="Ser_caboxypep_ser_AS"/>
</dbReference>
<reference evidence="5" key="1">
    <citation type="submission" date="2022-07" db="EMBL/GenBank/DDBJ databases">
        <title>Phylogenomic reconstructions and comparative analyses of Kickxellomycotina fungi.</title>
        <authorList>
            <person name="Reynolds N.K."/>
            <person name="Stajich J.E."/>
            <person name="Barry K."/>
            <person name="Grigoriev I.V."/>
            <person name="Crous P."/>
            <person name="Smith M.E."/>
        </authorList>
    </citation>
    <scope>NUCLEOTIDE SEQUENCE</scope>
    <source>
        <strain evidence="5">NRRL 1565</strain>
    </source>
</reference>
<dbReference type="PROSITE" id="PS00131">
    <property type="entry name" value="CARBOXYPEPT_SER_SER"/>
    <property type="match status" value="1"/>
</dbReference>
<dbReference type="PANTHER" id="PTHR11802:SF64">
    <property type="entry name" value="CARBOXYPEPTIDASE"/>
    <property type="match status" value="1"/>
</dbReference>
<dbReference type="AlphaFoldDB" id="A0A9W8HYV1"/>
<evidence type="ECO:0000313" key="5">
    <source>
        <dbReference type="EMBL" id="KAJ2799726.1"/>
    </source>
</evidence>
<dbReference type="Pfam" id="PF00450">
    <property type="entry name" value="Peptidase_S10"/>
    <property type="match status" value="1"/>
</dbReference>
<keyword evidence="4" id="KW-0378">Hydrolase</keyword>
<keyword evidence="2 4" id="KW-0121">Carboxypeptidase</keyword>
<dbReference type="Proteomes" id="UP001140094">
    <property type="component" value="Unassembled WGS sequence"/>
</dbReference>
<dbReference type="GO" id="GO:0006508">
    <property type="term" value="P:proteolysis"/>
    <property type="evidence" value="ECO:0007669"/>
    <property type="project" value="UniProtKB-KW"/>
</dbReference>
<evidence type="ECO:0000256" key="1">
    <source>
        <dbReference type="ARBA" id="ARBA00009431"/>
    </source>
</evidence>
<protein>
    <recommendedName>
        <fullName evidence="4">Carboxypeptidase</fullName>
        <ecNumber evidence="4">3.4.16.-</ecNumber>
    </recommendedName>
</protein>
<dbReference type="OrthoDB" id="443318at2759"/>
<name>A0A9W8HYV1_9FUNG</name>
<dbReference type="Gene3D" id="3.40.50.1820">
    <property type="entry name" value="alpha/beta hydrolase"/>
    <property type="match status" value="1"/>
</dbReference>
<keyword evidence="6" id="KW-1185">Reference proteome</keyword>
<comment type="caution">
    <text evidence="5">The sequence shown here is derived from an EMBL/GenBank/DDBJ whole genome shotgun (WGS) entry which is preliminary data.</text>
</comment>
<keyword evidence="3" id="KW-0325">Glycoprotein</keyword>
<sequence length="556" mass="62276">MAIIRQDSRRSTTKAMLYHGILVVGVLLMGAQHAMARLRISTENMRHLHVRDSTENIRAPETCSSSVFKNNAVNPPPMRLKQPTLCDPEVRQISGYVDMDNEHVFFWYFGSRTRTSNNFNATTDNVPLVFWFSGGPGCSSQIANWQENGPCTYQPDEPFDPLMSDSKRKSLKHSVGRNPYAWNAIADIVYIDQPVGAGFSYGLMPNSTEQAADTAWRTMQAIYALLSNQARDNKEAAINNVYVFGESYAGRYIPVFSEYMVHMNEVVEASTILQARGFLTIPLSGIGIGNGLYDQKLQASSYYTMGCHSTYPALFTAQQCSYLEQTVVPQCNAELDKCYSAGAPSTNSVAGMRQPNSCIDLEAEPWRTTTQCAYADSYCNGALNWTTMISTYDVRPGARMVPDDYVDYLRTAEFKQTVGARDEIDFVECSDPLFDRFSSTNDGVSRSAVASLEFLLARNLPVLLYSGDADFICNWYGTMEVVRALDWKGRDRMAESVPRNWSWPAQSGLDIAAGQYIAVDNLAFLRVFEAGHEVPFYQPQASLYMLAQFLDRHTVY</sequence>
<proteinExistence type="inferred from homology"/>
<dbReference type="EC" id="3.4.16.-" evidence="4"/>
<organism evidence="5 6">
    <name type="scientific">Coemansia guatemalensis</name>
    <dbReference type="NCBI Taxonomy" id="2761395"/>
    <lineage>
        <taxon>Eukaryota</taxon>
        <taxon>Fungi</taxon>
        <taxon>Fungi incertae sedis</taxon>
        <taxon>Zoopagomycota</taxon>
        <taxon>Kickxellomycotina</taxon>
        <taxon>Kickxellomycetes</taxon>
        <taxon>Kickxellales</taxon>
        <taxon>Kickxellaceae</taxon>
        <taxon>Coemansia</taxon>
    </lineage>
</organism>
<evidence type="ECO:0000256" key="3">
    <source>
        <dbReference type="ARBA" id="ARBA00023180"/>
    </source>
</evidence>
<dbReference type="InterPro" id="IPR001563">
    <property type="entry name" value="Peptidase_S10"/>
</dbReference>